<dbReference type="eggNOG" id="KOG1294">
    <property type="taxonomic scope" value="Eukaryota"/>
</dbReference>
<dbReference type="GO" id="GO:0008311">
    <property type="term" value="F:double-stranded DNA 3'-5' DNA exonuclease activity"/>
    <property type="evidence" value="ECO:0007669"/>
    <property type="project" value="TreeGrafter"/>
</dbReference>
<feature type="region of interest" description="Disordered" evidence="7">
    <location>
        <begin position="421"/>
        <end position="464"/>
    </location>
</feature>
<dbReference type="InterPro" id="IPR036691">
    <property type="entry name" value="Endo/exonu/phosph_ase_sf"/>
</dbReference>
<dbReference type="EMBL" id="FO082054">
    <property type="protein sequence ID" value="CCE88813.1"/>
    <property type="molecule type" value="Genomic_DNA"/>
</dbReference>
<dbReference type="SUPFAM" id="SSF56219">
    <property type="entry name" value="DNase I-like"/>
    <property type="match status" value="1"/>
</dbReference>
<evidence type="ECO:0000313" key="9">
    <source>
        <dbReference type="Proteomes" id="UP000005222"/>
    </source>
</evidence>
<dbReference type="PANTHER" id="PTHR22748">
    <property type="entry name" value="AP ENDONUCLEASE"/>
    <property type="match status" value="1"/>
</dbReference>
<dbReference type="Gene3D" id="3.60.10.10">
    <property type="entry name" value="Endonuclease/exonuclease/phosphatase"/>
    <property type="match status" value="1"/>
</dbReference>
<evidence type="ECO:0000256" key="1">
    <source>
        <dbReference type="ARBA" id="ARBA00022723"/>
    </source>
</evidence>
<feature type="active site" description="Proton donor/acceptor" evidence="4">
    <location>
        <position position="229"/>
    </location>
</feature>
<dbReference type="GO" id="GO:0046872">
    <property type="term" value="F:metal ion binding"/>
    <property type="evidence" value="ECO:0007669"/>
    <property type="project" value="UniProtKB-KW"/>
</dbReference>
<dbReference type="PROSITE" id="PS00726">
    <property type="entry name" value="AP_NUCLEASE_F1_1"/>
    <property type="match status" value="1"/>
</dbReference>
<accession>G8YL79</accession>
<keyword evidence="5" id="KW-0464">Manganese</keyword>
<dbReference type="InterPro" id="IPR004808">
    <property type="entry name" value="AP_endonuc_1"/>
</dbReference>
<dbReference type="AlphaFoldDB" id="G8YL79"/>
<dbReference type="OMA" id="YTVWNTL"/>
<dbReference type="OrthoDB" id="391817at2759"/>
<dbReference type="Proteomes" id="UP000005222">
    <property type="component" value="Chromosome F"/>
</dbReference>
<evidence type="ECO:0000256" key="5">
    <source>
        <dbReference type="PIRSR" id="PIRSR604808-2"/>
    </source>
</evidence>
<feature type="binding site" evidence="5">
    <location>
        <position position="368"/>
    </location>
    <ligand>
        <name>Mg(2+)</name>
        <dbReference type="ChEBI" id="CHEBI:18420"/>
        <label>1</label>
    </ligand>
</feature>
<dbReference type="InterPro" id="IPR020847">
    <property type="entry name" value="AP_endonuclease_F1_BS"/>
</dbReference>
<dbReference type="FunCoup" id="G8YL79">
    <property type="interactions" value="807"/>
</dbReference>
<reference evidence="8 9" key="1">
    <citation type="journal article" date="2012" name="G3 (Bethesda)">
        <title>Pichia sorbitophila, an interspecies yeast hybrid reveals early steps of genome resolution following polyploidization.</title>
        <authorList>
            <person name="Leh Louis V."/>
            <person name="Despons L."/>
            <person name="Friedrich A."/>
            <person name="Martin T."/>
            <person name="Durrens P."/>
            <person name="Casaregola S."/>
            <person name="Neuveglise C."/>
            <person name="Fairhead C."/>
            <person name="Marck C."/>
            <person name="Cruz J.A."/>
            <person name="Straub M.L."/>
            <person name="Kugler V."/>
            <person name="Sacerdot C."/>
            <person name="Uzunov Z."/>
            <person name="Thierry A."/>
            <person name="Weiss S."/>
            <person name="Bleykasten C."/>
            <person name="De Montigny J."/>
            <person name="Jacques N."/>
            <person name="Jung P."/>
            <person name="Lemaire M."/>
            <person name="Mallet S."/>
            <person name="Morel G."/>
            <person name="Richard G.F."/>
            <person name="Sarkar A."/>
            <person name="Savel G."/>
            <person name="Schacherer J."/>
            <person name="Seret M.L."/>
            <person name="Talla E."/>
            <person name="Samson G."/>
            <person name="Jubin C."/>
            <person name="Poulain J."/>
            <person name="Vacherie B."/>
            <person name="Barbe V."/>
            <person name="Pelletier E."/>
            <person name="Sherman D.J."/>
            <person name="Westhof E."/>
            <person name="Weissenbach J."/>
            <person name="Baret P.V."/>
            <person name="Wincker P."/>
            <person name="Gaillardin C."/>
            <person name="Dujon B."/>
            <person name="Souciet J.L."/>
        </authorList>
    </citation>
    <scope>NUCLEOTIDE SEQUENCE [LARGE SCALE GENOMIC DNA]</scope>
    <source>
        <strain evidence="9">ATCC MYA-4447 / BCRC 22081 / CBS 7064 / NBRC 10061 / NRRL Y-12695</strain>
    </source>
</reference>
<dbReference type="InParanoid" id="G8YL79"/>
<feature type="active site" evidence="4">
    <location>
        <position position="187"/>
    </location>
</feature>
<feature type="binding site" evidence="5">
    <location>
        <position position="229"/>
    </location>
    <ligand>
        <name>Mg(2+)</name>
        <dbReference type="ChEBI" id="CHEBI:18420"/>
        <label>1</label>
    </ligand>
</feature>
<dbReference type="InterPro" id="IPR020848">
    <property type="entry name" value="AP_endonuclease_F1_CS"/>
</dbReference>
<feature type="site" description="Important for catalytic activity" evidence="6">
    <location>
        <position position="342"/>
    </location>
</feature>
<dbReference type="STRING" id="559304.G8YL79"/>
<feature type="binding site" evidence="5">
    <location>
        <position position="66"/>
    </location>
    <ligand>
        <name>Mg(2+)</name>
        <dbReference type="ChEBI" id="CHEBI:18420"/>
        <label>1</label>
    </ligand>
</feature>
<feature type="compositionally biased region" description="Polar residues" evidence="7">
    <location>
        <begin position="437"/>
        <end position="447"/>
    </location>
</feature>
<protein>
    <submittedName>
        <fullName evidence="8">Piso0_001598 protein</fullName>
    </submittedName>
</protein>
<dbReference type="GO" id="GO:0003677">
    <property type="term" value="F:DNA binding"/>
    <property type="evidence" value="ECO:0007669"/>
    <property type="project" value="InterPro"/>
</dbReference>
<keyword evidence="1 5" id="KW-0479">Metal-binding</keyword>
<evidence type="ECO:0000256" key="4">
    <source>
        <dbReference type="PIRSR" id="PIRSR604808-1"/>
    </source>
</evidence>
<dbReference type="GO" id="GO:0003906">
    <property type="term" value="F:DNA-(apurinic or apyrimidinic site) endonuclease activity"/>
    <property type="evidence" value="ECO:0007669"/>
    <property type="project" value="TreeGrafter"/>
</dbReference>
<evidence type="ECO:0000256" key="2">
    <source>
        <dbReference type="ARBA" id="ARBA00022801"/>
    </source>
</evidence>
<dbReference type="PANTHER" id="PTHR22748:SF4">
    <property type="entry name" value="DNA-(APURINIC OR APYRIMIDINIC SITE) ENDONUCLEASE 2"/>
    <property type="match status" value="1"/>
</dbReference>
<dbReference type="GO" id="GO:0005634">
    <property type="term" value="C:nucleus"/>
    <property type="evidence" value="ECO:0007669"/>
    <property type="project" value="TreeGrafter"/>
</dbReference>
<keyword evidence="3 5" id="KW-0460">Magnesium</keyword>
<dbReference type="PROSITE" id="PS51435">
    <property type="entry name" value="AP_NUCLEASE_F1_4"/>
    <property type="match status" value="1"/>
</dbReference>
<evidence type="ECO:0000313" key="8">
    <source>
        <dbReference type="EMBL" id="CCE88813.1"/>
    </source>
</evidence>
<dbReference type="HOGENOM" id="CLU_010374_0_0_1"/>
<evidence type="ECO:0000256" key="6">
    <source>
        <dbReference type="PIRSR" id="PIRSR604808-3"/>
    </source>
</evidence>
<evidence type="ECO:0000256" key="7">
    <source>
        <dbReference type="SAM" id="MobiDB-lite"/>
    </source>
</evidence>
<feature type="site" description="Interaction with DNA substrate" evidence="6">
    <location>
        <position position="369"/>
    </location>
</feature>
<dbReference type="PROSITE" id="PS00728">
    <property type="entry name" value="AP_NUCLEASE_F1_3"/>
    <property type="match status" value="1"/>
</dbReference>
<evidence type="ECO:0000256" key="3">
    <source>
        <dbReference type="ARBA" id="ARBA00022842"/>
    </source>
</evidence>
<keyword evidence="9" id="KW-1185">Reference proteome</keyword>
<dbReference type="GO" id="GO:0006284">
    <property type="term" value="P:base-excision repair"/>
    <property type="evidence" value="ECO:0007669"/>
    <property type="project" value="TreeGrafter"/>
</dbReference>
<feature type="active site" description="Proton acceptor" evidence="4">
    <location>
        <position position="369"/>
    </location>
</feature>
<sequence>MMNKNHKLPKDGQLAIENKSHGHIRFVSFNVNGVKTLFNYHPWNTFSQQFDPAFDFLKADIISLQELKLSSTTLKDLKLVSLKNYKSFISLPRIKKGYSGVGLFVRIPDDKEDVTVKSSLRIVKAEEGVSGFLKSPEDPERCYRDLPESDSIGGYPRIDNTLGVELDKEGRCICIELASNLVVFSVYCPANSSQTQTGETYRMNFLRALFERCYNLKYVHKKEVVVLGDINVCVDLIDHADELNARVKNNLVTNPILLGSPNSGNLFERANVEECNKFKSSTPARKLLNSYVVQSENFKDLSTGRNFLFDSTRIKQERRMNMFTVWNTLTNARQSNYGSRIDLILASSEEMCNNISRANILPNIMGSDHCPVFTDFDSTSIAPNRDIQHSLVPEKLKFEAKYYYNLDRYHDISQMFKVGTTKRSKHKLEKSPDELPNGQSPSENMNTSRKRVKAKTISDYFSKN</sequence>
<dbReference type="GO" id="GO:0008081">
    <property type="term" value="F:phosphoric diester hydrolase activity"/>
    <property type="evidence" value="ECO:0007669"/>
    <property type="project" value="TreeGrafter"/>
</dbReference>
<organism evidence="8 9">
    <name type="scientific">Pichia sorbitophila (strain ATCC MYA-4447 / BCRC 22081 / CBS 7064 / NBRC 10061 / NRRL Y-12695)</name>
    <name type="common">Hybrid yeast</name>
    <dbReference type="NCBI Taxonomy" id="559304"/>
    <lineage>
        <taxon>Eukaryota</taxon>
        <taxon>Fungi</taxon>
        <taxon>Dikarya</taxon>
        <taxon>Ascomycota</taxon>
        <taxon>Saccharomycotina</taxon>
        <taxon>Pichiomycetes</taxon>
        <taxon>Debaryomycetaceae</taxon>
        <taxon>Millerozyma</taxon>
    </lineage>
</organism>
<feature type="binding site" evidence="5">
    <location>
        <position position="231"/>
    </location>
    <ligand>
        <name>Mg(2+)</name>
        <dbReference type="ChEBI" id="CHEBI:18420"/>
        <label>1</label>
    </ligand>
</feature>
<name>G8YL79_PICSO</name>
<keyword evidence="2" id="KW-0378">Hydrolase</keyword>
<feature type="binding site" evidence="5">
    <location>
        <position position="369"/>
    </location>
    <ligand>
        <name>Mg(2+)</name>
        <dbReference type="ChEBI" id="CHEBI:18420"/>
        <label>1</label>
    </ligand>
</feature>
<feature type="binding site" evidence="5">
    <location>
        <position position="30"/>
    </location>
    <ligand>
        <name>Mg(2+)</name>
        <dbReference type="ChEBI" id="CHEBI:18420"/>
        <label>1</label>
    </ligand>
</feature>
<feature type="site" description="Transition state stabilizer" evidence="6">
    <location>
        <position position="231"/>
    </location>
</feature>
<proteinExistence type="predicted"/>
<comment type="cofactor">
    <cofactor evidence="5">
        <name>Mg(2+)</name>
        <dbReference type="ChEBI" id="CHEBI:18420"/>
    </cofactor>
    <cofactor evidence="5">
        <name>Mn(2+)</name>
        <dbReference type="ChEBI" id="CHEBI:29035"/>
    </cofactor>
    <text evidence="5">Probably binds two magnesium or manganese ions per subunit.</text>
</comment>
<gene>
    <name evidence="8" type="primary">Piso0_001598</name>
    <name evidence="8" type="ORF">GNLVRS01_PISO0F09905g</name>
</gene>